<feature type="region of interest" description="Disordered" evidence="3">
    <location>
        <begin position="131"/>
        <end position="169"/>
    </location>
</feature>
<evidence type="ECO:0000313" key="6">
    <source>
        <dbReference type="Proteomes" id="UP000030759"/>
    </source>
</evidence>
<keyword evidence="5" id="KW-0131">Cell cycle</keyword>
<name>A0A061IPB1_CRIGR</name>
<evidence type="ECO:0000259" key="4">
    <source>
        <dbReference type="Pfam" id="PF11831"/>
    </source>
</evidence>
<dbReference type="InterPro" id="IPR021786">
    <property type="entry name" value="Cdc5p/Cef1_C"/>
</dbReference>
<gene>
    <name evidence="5" type="ORF">H671_1g2189</name>
</gene>
<keyword evidence="2" id="KW-0539">Nucleus</keyword>
<dbReference type="GO" id="GO:0051301">
    <property type="term" value="P:cell division"/>
    <property type="evidence" value="ECO:0007669"/>
    <property type="project" value="UniProtKB-KW"/>
</dbReference>
<feature type="region of interest" description="Disordered" evidence="3">
    <location>
        <begin position="1"/>
        <end position="57"/>
    </location>
</feature>
<organism evidence="5 6">
    <name type="scientific">Cricetulus griseus</name>
    <name type="common">Chinese hamster</name>
    <name type="synonym">Cricetulus barabensis griseus</name>
    <dbReference type="NCBI Taxonomy" id="10029"/>
    <lineage>
        <taxon>Eukaryota</taxon>
        <taxon>Metazoa</taxon>
        <taxon>Chordata</taxon>
        <taxon>Craniata</taxon>
        <taxon>Vertebrata</taxon>
        <taxon>Euteleostomi</taxon>
        <taxon>Mammalia</taxon>
        <taxon>Eutheria</taxon>
        <taxon>Euarchontoglires</taxon>
        <taxon>Glires</taxon>
        <taxon>Rodentia</taxon>
        <taxon>Myomorpha</taxon>
        <taxon>Muroidea</taxon>
        <taxon>Cricetidae</taxon>
        <taxon>Cricetinae</taxon>
        <taxon>Cricetulus</taxon>
    </lineage>
</organism>
<dbReference type="Pfam" id="PF11831">
    <property type="entry name" value="Myb_Cef"/>
    <property type="match status" value="1"/>
</dbReference>
<feature type="compositionally biased region" description="Basic and acidic residues" evidence="3">
    <location>
        <begin position="131"/>
        <end position="144"/>
    </location>
</feature>
<feature type="compositionally biased region" description="Polar residues" evidence="3">
    <location>
        <begin position="1"/>
        <end position="25"/>
    </location>
</feature>
<dbReference type="GO" id="GO:0005681">
    <property type="term" value="C:spliceosomal complex"/>
    <property type="evidence" value="ECO:0007669"/>
    <property type="project" value="TreeGrafter"/>
</dbReference>
<feature type="domain" description="Pre-mRNA splicing factor component Cdc5p/Cef1 C-terminal" evidence="4">
    <location>
        <begin position="11"/>
        <end position="169"/>
    </location>
</feature>
<dbReference type="GO" id="GO:0000974">
    <property type="term" value="C:Prp19 complex"/>
    <property type="evidence" value="ECO:0007669"/>
    <property type="project" value="InterPro"/>
</dbReference>
<protein>
    <submittedName>
        <fullName evidence="5">Cell division cycle 5-related protein</fullName>
    </submittedName>
</protein>
<sequence>MQSSKKLSRTPSNGVEGLTPQSGTTLKPVPNATPGRTPLRDKLNINPEDGMADYSDPSYVKQMERESHEHLCVGLLGLPAPKNEFEILPENAEKEQEERKIDDTSIEDAAAVDAGKQAIPDAECVKEMKRMHNAVQKDRPRPSEVNEPTLRPLNVEPPLTDLQKSEELI</sequence>
<dbReference type="PANTHER" id="PTHR45885:SF1">
    <property type="entry name" value="CELL DIVISION CYCLE 5-LIKE PROTEIN"/>
    <property type="match status" value="1"/>
</dbReference>
<dbReference type="PANTHER" id="PTHR45885">
    <property type="entry name" value="CELL DIVISION CYCLE 5-LIKE PROTEIN"/>
    <property type="match status" value="1"/>
</dbReference>
<proteinExistence type="predicted"/>
<evidence type="ECO:0000256" key="1">
    <source>
        <dbReference type="ARBA" id="ARBA00023125"/>
    </source>
</evidence>
<dbReference type="GO" id="GO:0000977">
    <property type="term" value="F:RNA polymerase II transcription regulatory region sequence-specific DNA binding"/>
    <property type="evidence" value="ECO:0007669"/>
    <property type="project" value="TreeGrafter"/>
</dbReference>
<evidence type="ECO:0000256" key="2">
    <source>
        <dbReference type="ARBA" id="ARBA00023242"/>
    </source>
</evidence>
<dbReference type="GO" id="GO:0000981">
    <property type="term" value="F:DNA-binding transcription factor activity, RNA polymerase II-specific"/>
    <property type="evidence" value="ECO:0007669"/>
    <property type="project" value="TreeGrafter"/>
</dbReference>
<dbReference type="InterPro" id="IPR047242">
    <property type="entry name" value="CDC5L/Cef1"/>
</dbReference>
<evidence type="ECO:0000256" key="3">
    <source>
        <dbReference type="SAM" id="MobiDB-lite"/>
    </source>
</evidence>
<keyword evidence="5" id="KW-0132">Cell division</keyword>
<dbReference type="AlphaFoldDB" id="A0A061IPB1"/>
<keyword evidence="1" id="KW-0238">DNA-binding</keyword>
<accession>A0A061IPB1</accession>
<evidence type="ECO:0000313" key="5">
    <source>
        <dbReference type="EMBL" id="ERE89658.1"/>
    </source>
</evidence>
<reference evidence="6" key="1">
    <citation type="journal article" date="2013" name="Nat. Biotechnol.">
        <title>Chinese hamster genome sequenced from sorted chromosomes.</title>
        <authorList>
            <person name="Brinkrolf K."/>
            <person name="Rupp O."/>
            <person name="Laux H."/>
            <person name="Kollin F."/>
            <person name="Ernst W."/>
            <person name="Linke B."/>
            <person name="Kofler R."/>
            <person name="Romand S."/>
            <person name="Hesse F."/>
            <person name="Budach W.E."/>
            <person name="Galosy S."/>
            <person name="Muller D."/>
            <person name="Noll T."/>
            <person name="Wienberg J."/>
            <person name="Jostock T."/>
            <person name="Leonard M."/>
            <person name="Grillari J."/>
            <person name="Tauch A."/>
            <person name="Goesmann A."/>
            <person name="Helk B."/>
            <person name="Mott J.E."/>
            <person name="Puhler A."/>
            <person name="Borth N."/>
        </authorList>
    </citation>
    <scope>NUCLEOTIDE SEQUENCE [LARGE SCALE GENOMIC DNA]</scope>
    <source>
        <strain evidence="6">17A/GY</strain>
    </source>
</reference>
<dbReference type="GO" id="GO:0000398">
    <property type="term" value="P:mRNA splicing, via spliceosome"/>
    <property type="evidence" value="ECO:0007669"/>
    <property type="project" value="InterPro"/>
</dbReference>
<dbReference type="Proteomes" id="UP000030759">
    <property type="component" value="Unassembled WGS sequence"/>
</dbReference>
<dbReference type="EMBL" id="KE664632">
    <property type="protein sequence ID" value="ERE89658.1"/>
    <property type="molecule type" value="Genomic_DNA"/>
</dbReference>